<dbReference type="HOGENOM" id="CLU_3170186_0_0_5"/>
<evidence type="ECO:0000313" key="3">
    <source>
        <dbReference type="Proteomes" id="UP000011932"/>
    </source>
</evidence>
<protein>
    <submittedName>
        <fullName evidence="2">Uncharacterized protein</fullName>
    </submittedName>
</protein>
<gene>
    <name evidence="2" type="ORF">A11S_1709</name>
</gene>
<sequence length="47" mass="5266">MGFFKIFLWIGVPANAGIHAPHPSESPFSREFRARVEKNKSQSAHAN</sequence>
<dbReference type="Proteomes" id="UP000011932">
    <property type="component" value="Chromosome"/>
</dbReference>
<accession>M4VKB4</accession>
<proteinExistence type="predicted"/>
<organism evidence="2 3">
    <name type="scientific">Micavibrio aeruginosavorus EPB</name>
    <dbReference type="NCBI Taxonomy" id="349215"/>
    <lineage>
        <taxon>Bacteria</taxon>
        <taxon>Pseudomonadati</taxon>
        <taxon>Bdellovibrionota</taxon>
        <taxon>Bdellovibrionia</taxon>
        <taxon>Bdellovibrionales</taxon>
        <taxon>Pseudobdellovibrionaceae</taxon>
        <taxon>Micavibrio</taxon>
    </lineage>
</organism>
<dbReference type="KEGG" id="man:A11S_1709"/>
<dbReference type="AlphaFoldDB" id="M4VKB4"/>
<feature type="region of interest" description="Disordered" evidence="1">
    <location>
        <begin position="18"/>
        <end position="47"/>
    </location>
</feature>
<evidence type="ECO:0000256" key="1">
    <source>
        <dbReference type="SAM" id="MobiDB-lite"/>
    </source>
</evidence>
<name>M4VKB4_9BACT</name>
<dbReference type="EMBL" id="CP003538">
    <property type="protein sequence ID" value="AGH98511.1"/>
    <property type="molecule type" value="Genomic_DNA"/>
</dbReference>
<reference evidence="2 3" key="1">
    <citation type="journal article" date="2013" name="ISME J.">
        <title>By their genes ye shall know them: genomic signatures of predatory bacteria.</title>
        <authorList>
            <person name="Pasternak Z."/>
            <person name="Pietrokovski S."/>
            <person name="Rotem O."/>
            <person name="Gophna U."/>
            <person name="Lurie-Weinberger M.N."/>
            <person name="Jurkevitch E."/>
        </authorList>
    </citation>
    <scope>NUCLEOTIDE SEQUENCE [LARGE SCALE GENOMIC DNA]</scope>
    <source>
        <strain evidence="2">EPB</strain>
    </source>
</reference>
<evidence type="ECO:0000313" key="2">
    <source>
        <dbReference type="EMBL" id="AGH98511.1"/>
    </source>
</evidence>
<feature type="compositionally biased region" description="Basic and acidic residues" evidence="1">
    <location>
        <begin position="28"/>
        <end position="40"/>
    </location>
</feature>